<accession>A0AAV1IVB5</accession>
<evidence type="ECO:0000313" key="1">
    <source>
        <dbReference type="EMBL" id="CAK1539922.1"/>
    </source>
</evidence>
<name>A0AAV1IVB5_9NEOP</name>
<sequence length="89" mass="9403">MQRPCAAISMVFMATYMKQGLAWNRSRDGRLPRTSCASLPRVGRVAINRGIVVVATFEIGVGVSGPVGSWAVPGCIAGQQVGSSPWRVA</sequence>
<dbReference type="Proteomes" id="UP001497472">
    <property type="component" value="Unassembled WGS sequence"/>
</dbReference>
<comment type="caution">
    <text evidence="1">The sequence shown here is derived from an EMBL/GenBank/DDBJ whole genome shotgun (WGS) entry which is preliminary data.</text>
</comment>
<dbReference type="AlphaFoldDB" id="A0AAV1IVB5"/>
<proteinExistence type="predicted"/>
<protein>
    <submittedName>
        <fullName evidence="1">Uncharacterized protein</fullName>
    </submittedName>
</protein>
<gene>
    <name evidence="1" type="ORF">LNINA_LOCUS17</name>
</gene>
<reference evidence="1 2" key="1">
    <citation type="submission" date="2023-11" db="EMBL/GenBank/DDBJ databases">
        <authorList>
            <person name="Okamura Y."/>
        </authorList>
    </citation>
    <scope>NUCLEOTIDE SEQUENCE [LARGE SCALE GENOMIC DNA]</scope>
</reference>
<organism evidence="1 2">
    <name type="scientific">Leptosia nina</name>
    <dbReference type="NCBI Taxonomy" id="320188"/>
    <lineage>
        <taxon>Eukaryota</taxon>
        <taxon>Metazoa</taxon>
        <taxon>Ecdysozoa</taxon>
        <taxon>Arthropoda</taxon>
        <taxon>Hexapoda</taxon>
        <taxon>Insecta</taxon>
        <taxon>Pterygota</taxon>
        <taxon>Neoptera</taxon>
        <taxon>Endopterygota</taxon>
        <taxon>Lepidoptera</taxon>
        <taxon>Glossata</taxon>
        <taxon>Ditrysia</taxon>
        <taxon>Papilionoidea</taxon>
        <taxon>Pieridae</taxon>
        <taxon>Pierinae</taxon>
        <taxon>Leptosia</taxon>
    </lineage>
</organism>
<dbReference type="EMBL" id="CAVLEF010000001">
    <property type="protein sequence ID" value="CAK1539922.1"/>
    <property type="molecule type" value="Genomic_DNA"/>
</dbReference>
<keyword evidence="2" id="KW-1185">Reference proteome</keyword>
<evidence type="ECO:0000313" key="2">
    <source>
        <dbReference type="Proteomes" id="UP001497472"/>
    </source>
</evidence>